<dbReference type="InterPro" id="IPR027417">
    <property type="entry name" value="P-loop_NTPase"/>
</dbReference>
<protein>
    <submittedName>
        <fullName evidence="1">AAA domain-containing protein</fullName>
    </submittedName>
</protein>
<keyword evidence="2" id="KW-1185">Reference proteome</keyword>
<dbReference type="PANTHER" id="PTHR37807">
    <property type="entry name" value="OS07G0160300 PROTEIN"/>
    <property type="match status" value="1"/>
</dbReference>
<dbReference type="EMBL" id="RKQZ01000001">
    <property type="protein sequence ID" value="RPF21834.1"/>
    <property type="molecule type" value="Genomic_DNA"/>
</dbReference>
<dbReference type="Proteomes" id="UP000280501">
    <property type="component" value="Unassembled WGS sequence"/>
</dbReference>
<dbReference type="OrthoDB" id="7837405at2"/>
<accession>A0A3N4YR40</accession>
<dbReference type="SUPFAM" id="SSF52540">
    <property type="entry name" value="P-loop containing nucleoside triphosphate hydrolases"/>
    <property type="match status" value="1"/>
</dbReference>
<evidence type="ECO:0000313" key="2">
    <source>
        <dbReference type="Proteomes" id="UP000280501"/>
    </source>
</evidence>
<reference evidence="1 2" key="1">
    <citation type="submission" date="2018-11" db="EMBL/GenBank/DDBJ databases">
        <title>Sequencing the genomes of 1000 actinobacteria strains.</title>
        <authorList>
            <person name="Klenk H.-P."/>
        </authorList>
    </citation>
    <scope>NUCLEOTIDE SEQUENCE [LARGE SCALE GENOMIC DNA]</scope>
    <source>
        <strain evidence="1 2">DSM 15700</strain>
    </source>
</reference>
<dbReference type="RefSeq" id="WP_123814830.1">
    <property type="nucleotide sequence ID" value="NZ_RKQZ01000001.1"/>
</dbReference>
<sequence>MPRLILLNGAPGTGKSTLAELLAQDQVLTLALDVDGIKHSLGGWSEDAQASGLRARRLALAMAREQLRSGHDVVVGQYLARTDFIDSLEALAEECGATFVECLLELDAPTLARRLADRAAAPTRPEHQVNTALVGPQDADRLVRSLDGVRQYRPNAVQVSAEGSIAATLDLLRAAVRRADPAVSGR</sequence>
<gene>
    <name evidence="1" type="ORF">EDD34_2470</name>
</gene>
<dbReference type="AlphaFoldDB" id="A0A3N4YR40"/>
<organism evidence="1 2">
    <name type="scientific">Myceligenerans xiligouense</name>
    <dbReference type="NCBI Taxonomy" id="253184"/>
    <lineage>
        <taxon>Bacteria</taxon>
        <taxon>Bacillati</taxon>
        <taxon>Actinomycetota</taxon>
        <taxon>Actinomycetes</taxon>
        <taxon>Micrococcales</taxon>
        <taxon>Promicromonosporaceae</taxon>
        <taxon>Myceligenerans</taxon>
    </lineage>
</organism>
<dbReference type="Gene3D" id="3.40.50.300">
    <property type="entry name" value="P-loop containing nucleotide triphosphate hydrolases"/>
    <property type="match status" value="1"/>
</dbReference>
<proteinExistence type="predicted"/>
<dbReference type="PANTHER" id="PTHR37807:SF3">
    <property type="entry name" value="OS07G0160300 PROTEIN"/>
    <property type="match status" value="1"/>
</dbReference>
<dbReference type="Pfam" id="PF13671">
    <property type="entry name" value="AAA_33"/>
    <property type="match status" value="1"/>
</dbReference>
<evidence type="ECO:0000313" key="1">
    <source>
        <dbReference type="EMBL" id="RPF21834.1"/>
    </source>
</evidence>
<name>A0A3N4YR40_9MICO</name>
<comment type="caution">
    <text evidence="1">The sequence shown here is derived from an EMBL/GenBank/DDBJ whole genome shotgun (WGS) entry which is preliminary data.</text>
</comment>